<evidence type="ECO:0000313" key="3">
    <source>
        <dbReference type="EMBL" id="SFT06326.1"/>
    </source>
</evidence>
<evidence type="ECO:0000259" key="2">
    <source>
        <dbReference type="PROSITE" id="PS50894"/>
    </source>
</evidence>
<dbReference type="GO" id="GO:0004672">
    <property type="term" value="F:protein kinase activity"/>
    <property type="evidence" value="ECO:0007669"/>
    <property type="project" value="UniProtKB-ARBA"/>
</dbReference>
<dbReference type="GO" id="GO:0000160">
    <property type="term" value="P:phosphorelay signal transduction system"/>
    <property type="evidence" value="ECO:0007669"/>
    <property type="project" value="InterPro"/>
</dbReference>
<evidence type="ECO:0000313" key="4">
    <source>
        <dbReference type="Proteomes" id="UP000183209"/>
    </source>
</evidence>
<dbReference type="OrthoDB" id="7478530at2"/>
<dbReference type="SUPFAM" id="SSF47226">
    <property type="entry name" value="Histidine-containing phosphotransfer domain, HPT domain"/>
    <property type="match status" value="1"/>
</dbReference>
<dbReference type="EMBL" id="FPAG01000008">
    <property type="protein sequence ID" value="SFT06326.1"/>
    <property type="molecule type" value="Genomic_DNA"/>
</dbReference>
<proteinExistence type="predicted"/>
<name>A0A1I6UY29_9FLAO</name>
<dbReference type="Proteomes" id="UP000183209">
    <property type="component" value="Unassembled WGS sequence"/>
</dbReference>
<accession>A0A1I6UY29</accession>
<sequence length="112" mass="12690">MKYQLDKLNELAAGDQEFIETIVAAFLEEVPGDLNSLKEAIGQEDFDAIYQYAHKLKPNLDLLGMEYAKNSILTIEKEAKGDQNIELIKSLIPDAVVYVDETILELKKDFQL</sequence>
<dbReference type="Gene3D" id="1.20.120.160">
    <property type="entry name" value="HPT domain"/>
    <property type="match status" value="1"/>
</dbReference>
<dbReference type="PROSITE" id="PS50894">
    <property type="entry name" value="HPT"/>
    <property type="match status" value="1"/>
</dbReference>
<reference evidence="3 4" key="1">
    <citation type="submission" date="2016-10" db="EMBL/GenBank/DDBJ databases">
        <authorList>
            <person name="de Groot N.N."/>
        </authorList>
    </citation>
    <scope>NUCLEOTIDE SEQUENCE [LARGE SCALE GENOMIC DNA]</scope>
    <source>
        <strain evidence="3 4">CGMCC 1.6114</strain>
    </source>
</reference>
<dbReference type="AlphaFoldDB" id="A0A1I6UY29"/>
<keyword evidence="1" id="KW-0597">Phosphoprotein</keyword>
<feature type="modified residue" description="Phosphohistidine" evidence="1">
    <location>
        <position position="54"/>
    </location>
</feature>
<dbReference type="InterPro" id="IPR036641">
    <property type="entry name" value="HPT_dom_sf"/>
</dbReference>
<evidence type="ECO:0000256" key="1">
    <source>
        <dbReference type="PROSITE-ProRule" id="PRU00110"/>
    </source>
</evidence>
<gene>
    <name evidence="3" type="ORF">SAMN04487906_2715</name>
</gene>
<dbReference type="Pfam" id="PF01627">
    <property type="entry name" value="Hpt"/>
    <property type="match status" value="1"/>
</dbReference>
<feature type="domain" description="HPt" evidence="2">
    <location>
        <begin position="15"/>
        <end position="112"/>
    </location>
</feature>
<dbReference type="InterPro" id="IPR008207">
    <property type="entry name" value="Sig_transdc_His_kin_Hpt_dom"/>
</dbReference>
<protein>
    <submittedName>
        <fullName evidence="3">Hpt domain-containing protein</fullName>
    </submittedName>
</protein>
<dbReference type="RefSeq" id="WP_074979498.1">
    <property type="nucleotide sequence ID" value="NZ_FPAG01000008.1"/>
</dbReference>
<organism evidence="3 4">
    <name type="scientific">Zhouia amylolytica</name>
    <dbReference type="NCBI Taxonomy" id="376730"/>
    <lineage>
        <taxon>Bacteria</taxon>
        <taxon>Pseudomonadati</taxon>
        <taxon>Bacteroidota</taxon>
        <taxon>Flavobacteriia</taxon>
        <taxon>Flavobacteriales</taxon>
        <taxon>Flavobacteriaceae</taxon>
        <taxon>Zhouia</taxon>
    </lineage>
</organism>